<dbReference type="Proteomes" id="UP000749559">
    <property type="component" value="Unassembled WGS sequence"/>
</dbReference>
<dbReference type="OrthoDB" id="338650at2759"/>
<dbReference type="EMBL" id="CAIIXF020000007">
    <property type="protein sequence ID" value="CAH1790563.1"/>
    <property type="molecule type" value="Genomic_DNA"/>
</dbReference>
<dbReference type="SMART" id="SM00184">
    <property type="entry name" value="RING"/>
    <property type="match status" value="1"/>
</dbReference>
<dbReference type="PROSITE" id="PS50089">
    <property type="entry name" value="ZF_RING_2"/>
    <property type="match status" value="1"/>
</dbReference>
<dbReference type="SUPFAM" id="SSF57850">
    <property type="entry name" value="RING/U-box"/>
    <property type="match status" value="1"/>
</dbReference>
<keyword evidence="3" id="KW-0862">Zinc</keyword>
<accession>A0A8S4P8M2</accession>
<proteinExistence type="predicted"/>
<dbReference type="GO" id="GO:0008270">
    <property type="term" value="F:zinc ion binding"/>
    <property type="evidence" value="ECO:0007669"/>
    <property type="project" value="UniProtKB-KW"/>
</dbReference>
<dbReference type="PANTHER" id="PTHR25462:SF296">
    <property type="entry name" value="MEIOTIC P26, ISOFORM F"/>
    <property type="match status" value="1"/>
</dbReference>
<dbReference type="Gene3D" id="3.30.40.10">
    <property type="entry name" value="Zinc/RING finger domain, C3HC4 (zinc finger)"/>
    <property type="match status" value="1"/>
</dbReference>
<protein>
    <recommendedName>
        <fullName evidence="5">RING-type domain-containing protein</fullName>
    </recommendedName>
</protein>
<dbReference type="Pfam" id="PF13445">
    <property type="entry name" value="zf-RING_UBOX"/>
    <property type="match status" value="1"/>
</dbReference>
<feature type="domain" description="RING-type" evidence="5">
    <location>
        <begin position="15"/>
        <end position="41"/>
    </location>
</feature>
<keyword evidence="1" id="KW-0479">Metal-binding</keyword>
<keyword evidence="7" id="KW-1185">Reference proteome</keyword>
<dbReference type="GO" id="GO:0061630">
    <property type="term" value="F:ubiquitin protein ligase activity"/>
    <property type="evidence" value="ECO:0007669"/>
    <property type="project" value="TreeGrafter"/>
</dbReference>
<gene>
    <name evidence="6" type="ORF">OFUS_LOCUS15753</name>
</gene>
<evidence type="ECO:0000256" key="3">
    <source>
        <dbReference type="ARBA" id="ARBA00022833"/>
    </source>
</evidence>
<evidence type="ECO:0000256" key="2">
    <source>
        <dbReference type="ARBA" id="ARBA00022771"/>
    </source>
</evidence>
<reference evidence="6" key="1">
    <citation type="submission" date="2022-03" db="EMBL/GenBank/DDBJ databases">
        <authorList>
            <person name="Martin C."/>
        </authorList>
    </citation>
    <scope>NUCLEOTIDE SEQUENCE</scope>
</reference>
<evidence type="ECO:0000256" key="1">
    <source>
        <dbReference type="ARBA" id="ARBA00022723"/>
    </source>
</evidence>
<evidence type="ECO:0000313" key="6">
    <source>
        <dbReference type="EMBL" id="CAH1790563.1"/>
    </source>
</evidence>
<dbReference type="InterPro" id="IPR027370">
    <property type="entry name" value="Znf-RING_euk"/>
</dbReference>
<evidence type="ECO:0000259" key="5">
    <source>
        <dbReference type="PROSITE" id="PS50089"/>
    </source>
</evidence>
<keyword evidence="2 4" id="KW-0863">Zinc-finger</keyword>
<sequence>MVDAVAEEITETLTCLICMELYEDPKILKCGHSYCKVCLQNHGSKKKQLKHILSLDSGAWGVERTLHKKSLVSTKAYCTVDYTGEGTNAHVVTAVIEEEDELMLIDPDLQAAFKIKSGSNLGLRDKCKMSDSKMSLKSKRSDSISSIASKLLRGHEPQSPGTVRRLAEARGAFVITCPLCLKTTILETGKVEELPTNYAGSVTMIWRFTRKVRAKFCALFSKKSKKEDNAYNEIYEIGTHEAPEKEASGPGLLICCLCF</sequence>
<dbReference type="PANTHER" id="PTHR25462">
    <property type="entry name" value="BONUS, ISOFORM C-RELATED"/>
    <property type="match status" value="1"/>
</dbReference>
<organism evidence="6 7">
    <name type="scientific">Owenia fusiformis</name>
    <name type="common">Polychaete worm</name>
    <dbReference type="NCBI Taxonomy" id="6347"/>
    <lineage>
        <taxon>Eukaryota</taxon>
        <taxon>Metazoa</taxon>
        <taxon>Spiralia</taxon>
        <taxon>Lophotrochozoa</taxon>
        <taxon>Annelida</taxon>
        <taxon>Polychaeta</taxon>
        <taxon>Sedentaria</taxon>
        <taxon>Canalipalpata</taxon>
        <taxon>Sabellida</taxon>
        <taxon>Oweniida</taxon>
        <taxon>Oweniidae</taxon>
        <taxon>Owenia</taxon>
    </lineage>
</organism>
<evidence type="ECO:0000256" key="4">
    <source>
        <dbReference type="PROSITE-ProRule" id="PRU00175"/>
    </source>
</evidence>
<dbReference type="InterPro" id="IPR001841">
    <property type="entry name" value="Znf_RING"/>
</dbReference>
<dbReference type="InterPro" id="IPR047153">
    <property type="entry name" value="TRIM45/56/19-like"/>
</dbReference>
<evidence type="ECO:0000313" key="7">
    <source>
        <dbReference type="Proteomes" id="UP000749559"/>
    </source>
</evidence>
<dbReference type="InterPro" id="IPR017907">
    <property type="entry name" value="Znf_RING_CS"/>
</dbReference>
<dbReference type="AlphaFoldDB" id="A0A8S4P8M2"/>
<name>A0A8S4P8M2_OWEFU</name>
<dbReference type="InterPro" id="IPR013083">
    <property type="entry name" value="Znf_RING/FYVE/PHD"/>
</dbReference>
<dbReference type="PROSITE" id="PS00518">
    <property type="entry name" value="ZF_RING_1"/>
    <property type="match status" value="1"/>
</dbReference>
<comment type="caution">
    <text evidence="6">The sequence shown here is derived from an EMBL/GenBank/DDBJ whole genome shotgun (WGS) entry which is preliminary data.</text>
</comment>